<proteinExistence type="predicted"/>
<reference evidence="2 3" key="1">
    <citation type="submission" date="2012-02" db="EMBL/GenBank/DDBJ databases">
        <title>The Genome Sequence of Bacteroides finegoldii CL09T03C10.</title>
        <authorList>
            <consortium name="The Broad Institute Genome Sequencing Platform"/>
            <person name="Earl A."/>
            <person name="Ward D."/>
            <person name="Feldgarden M."/>
            <person name="Gevers D."/>
            <person name="Zitomersky N.L."/>
            <person name="Coyne M.J."/>
            <person name="Comstock L.E."/>
            <person name="Young S.K."/>
            <person name="Zeng Q."/>
            <person name="Gargeya S."/>
            <person name="Fitzgerald M."/>
            <person name="Haas B."/>
            <person name="Abouelleil A."/>
            <person name="Alvarado L."/>
            <person name="Arachchi H.M."/>
            <person name="Berlin A."/>
            <person name="Chapman S.B."/>
            <person name="Gearin G."/>
            <person name="Goldberg J."/>
            <person name="Griggs A."/>
            <person name="Gujja S."/>
            <person name="Hansen M."/>
            <person name="Heiman D."/>
            <person name="Howarth C."/>
            <person name="Larimer J."/>
            <person name="Lui A."/>
            <person name="MacDonald P.J.P."/>
            <person name="McCowen C."/>
            <person name="Montmayeur A."/>
            <person name="Murphy C."/>
            <person name="Neiman D."/>
            <person name="Pearson M."/>
            <person name="Priest M."/>
            <person name="Roberts A."/>
            <person name="Saif S."/>
            <person name="Shea T."/>
            <person name="Sisk P."/>
            <person name="Stolte C."/>
            <person name="Sykes S."/>
            <person name="Wortman J."/>
            <person name="Nusbaum C."/>
            <person name="Birren B."/>
        </authorList>
    </citation>
    <scope>NUCLEOTIDE SEQUENCE [LARGE SCALE GENOMIC DNA]</scope>
    <source>
        <strain evidence="2 3">CL09T03C10</strain>
    </source>
</reference>
<evidence type="ECO:0000259" key="1">
    <source>
        <dbReference type="Pfam" id="PF09820"/>
    </source>
</evidence>
<dbReference type="InterPro" id="IPR012547">
    <property type="entry name" value="PDDEXK_9"/>
</dbReference>
<accession>K5CCH8</accession>
<sequence>MQAKITIPYAVADFAQLRERGFYYVDKTHFIPKLELYNAPVFLRPRRFGKSLWVSTLAYYYDINETERFDTLFGGTYIGSHPTAERNKYMVLRLDFSKLVLANSVDGLEKNFNDLLCPLLRGFVKGTYRYLRFFESFSFTDEQNASKMLGEIINRIQEERLPPLYILIDEYDNFTNQLLTAYKDPLYEEITTGDSFLRTFFKVIKGGIGEGSIRSCFCTGVLPVTMDDLTSGYNIAEILTLEPEFTEMLGFNHDEASEYLHYVLRKYDRNNSTFEEIWSLILNNYDGYRFLPNARPLFNSTILTYFFKKFAVNGGDIPDEMVDENLRTDIGWIRRLTLTLENAKEMLDALVIDDELIYSQPNLRSKFNKKKFFEKEFYPISLYYLGMTTLKNSFKMQLPNLTMRSIYMNYYNEMSQISDDARRFVPVYERFIDDRQLEPVIENYFKEYLGQFPAQVFDKINENFVRCSCYEVMSRYLSNCYTFALEQNLPNGRADLVLTGIPGSTFHNDCRVVEFKYFKAKDASMVESLNAPRVEDVEQVNSYAADINHQFPNYRIRTYVVYLAAGKVCKIWET</sequence>
<dbReference type="InterPro" id="IPR018631">
    <property type="entry name" value="AAA-ATPase-like_dom"/>
</dbReference>
<comment type="caution">
    <text evidence="2">The sequence shown here is derived from an EMBL/GenBank/DDBJ whole genome shotgun (WGS) entry which is preliminary data.</text>
</comment>
<name>K5CCH8_9BACE</name>
<dbReference type="RefSeq" id="WP_007762667.1">
    <property type="nucleotide sequence ID" value="NZ_AKBZ01000004.1"/>
</dbReference>
<dbReference type="PANTHER" id="PTHR34825">
    <property type="entry name" value="CONSERVED PROTEIN, WITH A WEAK D-GALACTARATE DEHYDRATASE/ALTRONATE HYDROLASE DOMAIN"/>
    <property type="match status" value="1"/>
</dbReference>
<evidence type="ECO:0000313" key="2">
    <source>
        <dbReference type="EMBL" id="EKJ90839.1"/>
    </source>
</evidence>
<dbReference type="AlphaFoldDB" id="K5CCH8"/>
<dbReference type="OrthoDB" id="1038636at2"/>
<dbReference type="Pfam" id="PF09820">
    <property type="entry name" value="AAA-ATPase_like"/>
    <property type="match status" value="1"/>
</dbReference>
<organism evidence="2 3">
    <name type="scientific">Bacteroides finegoldii CL09T03C10</name>
    <dbReference type="NCBI Taxonomy" id="997888"/>
    <lineage>
        <taxon>Bacteria</taxon>
        <taxon>Pseudomonadati</taxon>
        <taxon>Bacteroidota</taxon>
        <taxon>Bacteroidia</taxon>
        <taxon>Bacteroidales</taxon>
        <taxon>Bacteroidaceae</taxon>
        <taxon>Bacteroides</taxon>
    </lineage>
</organism>
<dbReference type="HOGENOM" id="CLU_033403_2_0_10"/>
<dbReference type="Proteomes" id="UP000007995">
    <property type="component" value="Unassembled WGS sequence"/>
</dbReference>
<gene>
    <name evidence="2" type="ORF">HMPREF1057_02141</name>
</gene>
<dbReference type="Pfam" id="PF08011">
    <property type="entry name" value="PDDEXK_9"/>
    <property type="match status" value="1"/>
</dbReference>
<protein>
    <recommendedName>
        <fullName evidence="1">AAA-ATPase-like domain-containing protein</fullName>
    </recommendedName>
</protein>
<dbReference type="PANTHER" id="PTHR34825:SF2">
    <property type="entry name" value="AAA-ATPASE-LIKE DOMAIN-CONTAINING PROTEIN"/>
    <property type="match status" value="1"/>
</dbReference>
<evidence type="ECO:0000313" key="3">
    <source>
        <dbReference type="Proteomes" id="UP000007995"/>
    </source>
</evidence>
<feature type="domain" description="AAA-ATPase-like" evidence="1">
    <location>
        <begin position="8"/>
        <end position="230"/>
    </location>
</feature>
<dbReference type="EMBL" id="AGXW01000008">
    <property type="protein sequence ID" value="EKJ90839.1"/>
    <property type="molecule type" value="Genomic_DNA"/>
</dbReference>